<dbReference type="Pfam" id="PF00150">
    <property type="entry name" value="Cellulase"/>
    <property type="match status" value="1"/>
</dbReference>
<dbReference type="GO" id="GO:0000272">
    <property type="term" value="P:polysaccharide catabolic process"/>
    <property type="evidence" value="ECO:0007669"/>
    <property type="project" value="InterPro"/>
</dbReference>
<evidence type="ECO:0000259" key="6">
    <source>
        <dbReference type="Pfam" id="PF00150"/>
    </source>
</evidence>
<dbReference type="PANTHER" id="PTHR31263">
    <property type="entry name" value="CELLULASE FAMILY PROTEIN (AFU_ORTHOLOGUE AFUA_5G14560)"/>
    <property type="match status" value="1"/>
</dbReference>
<keyword evidence="8" id="KW-1185">Reference proteome</keyword>
<accession>A0A5N5L423</accession>
<evidence type="ECO:0000256" key="1">
    <source>
        <dbReference type="ARBA" id="ARBA00005641"/>
    </source>
</evidence>
<dbReference type="PANTHER" id="PTHR31263:SF44">
    <property type="entry name" value="OS04G0481200 PROTEIN"/>
    <property type="match status" value="1"/>
</dbReference>
<keyword evidence="3 4" id="KW-0326">Glycosidase</keyword>
<evidence type="ECO:0000256" key="5">
    <source>
        <dbReference type="SAM" id="SignalP"/>
    </source>
</evidence>
<comment type="similarity">
    <text evidence="1 4">Belongs to the glycosyl hydrolase 5 (cellulase A) family.</text>
</comment>
<sequence length="598" mass="66848">MGRLLFFSFVSIFSFLATFSEVVIPQHHVTALPLSTDSRWIVDENGQRVKLACVNWVSHLEVVVAEGLSKQPMDAISKRILSMGFNCVRLTWPVFLVTNDTLGSLTVRQSFQIHGLLESISGIQANNPSIIDLSLLDVYQVFITLMLNVGGLVRLQATVQQYQFSLRDICFMFPKPNTALSLLYTSQTLTKHNPIVFQAVVSSLGDNNVMVILDNHISKPGWCCSNSDGNGFFGDQYFDPDVWITGLTRMASMFKGVPNVVAMSLRNELRGPKQNVNDWYRYMQKGAEAVHSANPDVIVILSGLNYDKDLSFLRNRPVSLTFSGKIVFEAHWYGFTDGEAWKNGNSNQVCGRVVDNMMRMSGFLLDQGWPLFVSEFGVDQRGTNVNDNRFLGCFLGVAAELDFDWALWTLVGSYYLRQGVVGMNEYYGVLDSNWREARNPTFLQQISALQSPFRGPGLSEANPHKVIFHPSTGLCVLRKSMLEPLRLGPCTKSEAWNYTPQKILSVKGTYFCLQTDDLAKPAKLGITCTDSNTKWETISDSKMHLSSKASNGTTVCLDVDSNNTLVANTCKCLSKDNTCDPENQWFKLVNSTRSSTMK</sequence>
<dbReference type="Gene3D" id="3.20.20.80">
    <property type="entry name" value="Glycosidases"/>
    <property type="match status" value="1"/>
</dbReference>
<gene>
    <name evidence="7" type="ORF">DKX38_015022</name>
</gene>
<dbReference type="GO" id="GO:0004553">
    <property type="term" value="F:hydrolase activity, hydrolyzing O-glycosyl compounds"/>
    <property type="evidence" value="ECO:0007669"/>
    <property type="project" value="InterPro"/>
</dbReference>
<feature type="domain" description="Glycoside hydrolase family 5" evidence="6">
    <location>
        <begin position="191"/>
        <end position="410"/>
    </location>
</feature>
<dbReference type="EMBL" id="VDCV01000010">
    <property type="protein sequence ID" value="KAB5537489.1"/>
    <property type="molecule type" value="Genomic_DNA"/>
</dbReference>
<dbReference type="InterPro" id="IPR001547">
    <property type="entry name" value="Glyco_hydro_5"/>
</dbReference>
<comment type="caution">
    <text evidence="7">The sequence shown here is derived from an EMBL/GenBank/DDBJ whole genome shotgun (WGS) entry which is preliminary data.</text>
</comment>
<evidence type="ECO:0000313" key="7">
    <source>
        <dbReference type="EMBL" id="KAB5537489.1"/>
    </source>
</evidence>
<reference evidence="8" key="1">
    <citation type="journal article" date="2019" name="Gigascience">
        <title>De novo genome assembly of the endangered Acer yangbiense, a plant species with extremely small populations endemic to Yunnan Province, China.</title>
        <authorList>
            <person name="Yang J."/>
            <person name="Wariss H.M."/>
            <person name="Tao L."/>
            <person name="Zhang R."/>
            <person name="Yun Q."/>
            <person name="Hollingsworth P."/>
            <person name="Dao Z."/>
            <person name="Luo G."/>
            <person name="Guo H."/>
            <person name="Ma Y."/>
            <person name="Sun W."/>
        </authorList>
    </citation>
    <scope>NUCLEOTIDE SEQUENCE [LARGE SCALE GENOMIC DNA]</scope>
    <source>
        <strain evidence="8">cv. br00</strain>
    </source>
</reference>
<proteinExistence type="inferred from homology"/>
<dbReference type="SUPFAM" id="SSF50370">
    <property type="entry name" value="Ricin B-like lectins"/>
    <property type="match status" value="1"/>
</dbReference>
<dbReference type="SUPFAM" id="SSF51445">
    <property type="entry name" value="(Trans)glycosidases"/>
    <property type="match status" value="2"/>
</dbReference>
<evidence type="ECO:0000256" key="4">
    <source>
        <dbReference type="RuleBase" id="RU361153"/>
    </source>
</evidence>
<name>A0A5N5L423_9ROSI</name>
<keyword evidence="5" id="KW-0732">Signal</keyword>
<feature type="chain" id="PRO_5024410294" description="Glycoside hydrolase family 5 domain-containing protein" evidence="5">
    <location>
        <begin position="21"/>
        <end position="598"/>
    </location>
</feature>
<dbReference type="InterPro" id="IPR035992">
    <property type="entry name" value="Ricin_B-like_lectins"/>
</dbReference>
<protein>
    <recommendedName>
        <fullName evidence="6">Glycoside hydrolase family 5 domain-containing protein</fullName>
    </recommendedName>
</protein>
<evidence type="ECO:0000313" key="8">
    <source>
        <dbReference type="Proteomes" id="UP000326939"/>
    </source>
</evidence>
<dbReference type="AlphaFoldDB" id="A0A5N5L423"/>
<organism evidence="7 8">
    <name type="scientific">Salix brachista</name>
    <dbReference type="NCBI Taxonomy" id="2182728"/>
    <lineage>
        <taxon>Eukaryota</taxon>
        <taxon>Viridiplantae</taxon>
        <taxon>Streptophyta</taxon>
        <taxon>Embryophyta</taxon>
        <taxon>Tracheophyta</taxon>
        <taxon>Spermatophyta</taxon>
        <taxon>Magnoliopsida</taxon>
        <taxon>eudicotyledons</taxon>
        <taxon>Gunneridae</taxon>
        <taxon>Pentapetalae</taxon>
        <taxon>rosids</taxon>
        <taxon>fabids</taxon>
        <taxon>Malpighiales</taxon>
        <taxon>Salicaceae</taxon>
        <taxon>Saliceae</taxon>
        <taxon>Salix</taxon>
    </lineage>
</organism>
<dbReference type="Proteomes" id="UP000326939">
    <property type="component" value="Chromosome 10"/>
</dbReference>
<evidence type="ECO:0000256" key="3">
    <source>
        <dbReference type="ARBA" id="ARBA00023295"/>
    </source>
</evidence>
<feature type="signal peptide" evidence="5">
    <location>
        <begin position="1"/>
        <end position="20"/>
    </location>
</feature>
<keyword evidence="2 4" id="KW-0378">Hydrolase</keyword>
<dbReference type="InterPro" id="IPR017853">
    <property type="entry name" value="GH"/>
</dbReference>
<evidence type="ECO:0000256" key="2">
    <source>
        <dbReference type="ARBA" id="ARBA00022801"/>
    </source>
</evidence>